<evidence type="ECO:0000256" key="3">
    <source>
        <dbReference type="ARBA" id="ARBA00022692"/>
    </source>
</evidence>
<keyword evidence="4 10" id="KW-1133">Transmembrane helix</keyword>
<keyword evidence="7 9" id="KW-0675">Receptor</keyword>
<reference evidence="13" key="1">
    <citation type="submission" date="2022-11" db="UniProtKB">
        <authorList>
            <consortium name="WormBaseParasite"/>
        </authorList>
    </citation>
    <scope>IDENTIFICATION</scope>
</reference>
<name>A0A914V6R2_9BILA</name>
<feature type="transmembrane region" description="Helical" evidence="10">
    <location>
        <begin position="114"/>
        <end position="136"/>
    </location>
</feature>
<dbReference type="InterPro" id="IPR017452">
    <property type="entry name" value="GPCR_Rhodpsn_7TM"/>
</dbReference>
<evidence type="ECO:0000313" key="12">
    <source>
        <dbReference type="Proteomes" id="UP000887566"/>
    </source>
</evidence>
<comment type="similarity">
    <text evidence="9">Belongs to the G-protein coupled receptor 1 family.</text>
</comment>
<evidence type="ECO:0000256" key="7">
    <source>
        <dbReference type="ARBA" id="ARBA00023170"/>
    </source>
</evidence>
<keyword evidence="12" id="KW-1185">Reference proteome</keyword>
<comment type="subcellular location">
    <subcellularLocation>
        <location evidence="1">Cell membrane</location>
        <topology evidence="1">Multi-pass membrane protein</topology>
    </subcellularLocation>
</comment>
<feature type="transmembrane region" description="Helical" evidence="10">
    <location>
        <begin position="36"/>
        <end position="60"/>
    </location>
</feature>
<sequence>MEMMKSTCNNSIVSVNALNNCSSDIMGESWELSDSIYIFVLPAIVLFGLIGNTVALMIIYTTKLLTIPANQYLIVLTVSNSVFLLTLLCTLLKLDFVHVHICMIIEYLLATASYTSSWTITALTIERFLAIFYPLSRQNYGDMDRTRRMICSMLPLPWLFNLIMFGYLTEQQENPSGSRDVRQCVPRSGAWQVAIEVADLVLCYIIPCCIVVALNILIAKRLKTAALEQASFREGQRHSQQVIYFK</sequence>
<keyword evidence="5 9" id="KW-0297">G-protein coupled receptor</keyword>
<dbReference type="Pfam" id="PF00001">
    <property type="entry name" value="7tm_1"/>
    <property type="match status" value="1"/>
</dbReference>
<dbReference type="InterPro" id="IPR000276">
    <property type="entry name" value="GPCR_Rhodpsn"/>
</dbReference>
<evidence type="ECO:0000256" key="9">
    <source>
        <dbReference type="RuleBase" id="RU000688"/>
    </source>
</evidence>
<dbReference type="GO" id="GO:0042277">
    <property type="term" value="F:peptide binding"/>
    <property type="evidence" value="ECO:0007669"/>
    <property type="project" value="TreeGrafter"/>
</dbReference>
<evidence type="ECO:0000256" key="2">
    <source>
        <dbReference type="ARBA" id="ARBA00022475"/>
    </source>
</evidence>
<feature type="transmembrane region" description="Helical" evidence="10">
    <location>
        <begin position="72"/>
        <end position="94"/>
    </location>
</feature>
<feature type="domain" description="G-protein coupled receptors family 1 profile" evidence="11">
    <location>
        <begin position="51"/>
        <end position="246"/>
    </location>
</feature>
<feature type="transmembrane region" description="Helical" evidence="10">
    <location>
        <begin position="148"/>
        <end position="169"/>
    </location>
</feature>
<evidence type="ECO:0000256" key="4">
    <source>
        <dbReference type="ARBA" id="ARBA00022989"/>
    </source>
</evidence>
<evidence type="ECO:0000256" key="6">
    <source>
        <dbReference type="ARBA" id="ARBA00023136"/>
    </source>
</evidence>
<dbReference type="PANTHER" id="PTHR24229">
    <property type="entry name" value="NEUROPEPTIDES RECEPTOR"/>
    <property type="match status" value="1"/>
</dbReference>
<dbReference type="GO" id="GO:0004930">
    <property type="term" value="F:G protein-coupled receptor activity"/>
    <property type="evidence" value="ECO:0007669"/>
    <property type="project" value="UniProtKB-KW"/>
</dbReference>
<protein>
    <submittedName>
        <fullName evidence="13">G-protein coupled receptors family 1 profile domain-containing protein</fullName>
    </submittedName>
</protein>
<keyword evidence="3 9" id="KW-0812">Transmembrane</keyword>
<dbReference type="Gene3D" id="1.20.1070.10">
    <property type="entry name" value="Rhodopsin 7-helix transmembrane proteins"/>
    <property type="match status" value="1"/>
</dbReference>
<evidence type="ECO:0000313" key="13">
    <source>
        <dbReference type="WBParaSite" id="PSAMB.scaffold159size70710.g2847.t1"/>
    </source>
</evidence>
<dbReference type="GO" id="GO:0005886">
    <property type="term" value="C:plasma membrane"/>
    <property type="evidence" value="ECO:0007669"/>
    <property type="project" value="UniProtKB-SubCell"/>
</dbReference>
<dbReference type="PANTHER" id="PTHR24229:SF100">
    <property type="entry name" value="G-PROTEIN COUPLED RECEPTORS FAMILY 1 PROFILE DOMAIN-CONTAINING PROTEIN"/>
    <property type="match status" value="1"/>
</dbReference>
<evidence type="ECO:0000256" key="5">
    <source>
        <dbReference type="ARBA" id="ARBA00023040"/>
    </source>
</evidence>
<dbReference type="GO" id="GO:0043005">
    <property type="term" value="C:neuron projection"/>
    <property type="evidence" value="ECO:0007669"/>
    <property type="project" value="TreeGrafter"/>
</dbReference>
<dbReference type="SUPFAM" id="SSF81321">
    <property type="entry name" value="Family A G protein-coupled receptor-like"/>
    <property type="match status" value="1"/>
</dbReference>
<dbReference type="PRINTS" id="PR00237">
    <property type="entry name" value="GPCRRHODOPSN"/>
</dbReference>
<evidence type="ECO:0000256" key="1">
    <source>
        <dbReference type="ARBA" id="ARBA00004651"/>
    </source>
</evidence>
<dbReference type="AlphaFoldDB" id="A0A914V6R2"/>
<dbReference type="WBParaSite" id="PSAMB.scaffold159size70710.g2847.t1">
    <property type="protein sequence ID" value="PSAMB.scaffold159size70710.g2847.t1"/>
    <property type="gene ID" value="PSAMB.scaffold159size70710.g2847"/>
</dbReference>
<feature type="transmembrane region" description="Helical" evidence="10">
    <location>
        <begin position="189"/>
        <end position="218"/>
    </location>
</feature>
<keyword evidence="8 9" id="KW-0807">Transducer</keyword>
<evidence type="ECO:0000256" key="8">
    <source>
        <dbReference type="ARBA" id="ARBA00023224"/>
    </source>
</evidence>
<evidence type="ECO:0000259" key="11">
    <source>
        <dbReference type="PROSITE" id="PS50262"/>
    </source>
</evidence>
<dbReference type="PROSITE" id="PS00237">
    <property type="entry name" value="G_PROTEIN_RECEP_F1_1"/>
    <property type="match status" value="1"/>
</dbReference>
<organism evidence="12 13">
    <name type="scientific">Plectus sambesii</name>
    <dbReference type="NCBI Taxonomy" id="2011161"/>
    <lineage>
        <taxon>Eukaryota</taxon>
        <taxon>Metazoa</taxon>
        <taxon>Ecdysozoa</taxon>
        <taxon>Nematoda</taxon>
        <taxon>Chromadorea</taxon>
        <taxon>Plectida</taxon>
        <taxon>Plectina</taxon>
        <taxon>Plectoidea</taxon>
        <taxon>Plectidae</taxon>
        <taxon>Plectus</taxon>
    </lineage>
</organism>
<dbReference type="Proteomes" id="UP000887566">
    <property type="component" value="Unplaced"/>
</dbReference>
<evidence type="ECO:0000256" key="10">
    <source>
        <dbReference type="SAM" id="Phobius"/>
    </source>
</evidence>
<dbReference type="PROSITE" id="PS50262">
    <property type="entry name" value="G_PROTEIN_RECEP_F1_2"/>
    <property type="match status" value="1"/>
</dbReference>
<keyword evidence="2" id="KW-1003">Cell membrane</keyword>
<keyword evidence="6 10" id="KW-0472">Membrane</keyword>
<proteinExistence type="inferred from homology"/>
<accession>A0A914V6R2</accession>